<name>Q3IBK8_9BACT</name>
<proteinExistence type="predicted"/>
<accession>Q3IBK8</accession>
<dbReference type="EMBL" id="CT025836">
    <property type="protein sequence ID" value="CAJ31195.1"/>
    <property type="molecule type" value="Genomic_DNA"/>
</dbReference>
<sequence length="166" mass="19304">MAPRSRLAPCEAVFRNSLHRQERKMANKVDNMVKVLRDWQGLERQAMSFTAEISEKTESTLIRIIMDIIRHDSHMHHRVQQFLIDSVTKESVAVTREDVAAIWDSIEEHDELEKRTIKLAEQLKKDAWTPVHKLLLEYLLRSESLHDSLLEQLGEFKADMSRSSGA</sequence>
<reference evidence="1" key="1">
    <citation type="journal article" date="2005" name="J. Bacteriol.">
        <title>Clustered genes related to sulfate respiration in uncultured prokaryotes support the theory of their concomitant horizontal transfer.</title>
        <authorList>
            <person name="Mussmann M."/>
            <person name="Richter M."/>
            <person name="Lombardot T."/>
            <person name="Meyerdierks A."/>
            <person name="Kuever J."/>
            <person name="Kube M."/>
            <person name="Glockner F.O."/>
            <person name="Amann R."/>
        </authorList>
    </citation>
    <scope>NUCLEOTIDE SEQUENCE</scope>
</reference>
<protein>
    <submittedName>
        <fullName evidence="1">Uncharacterized protein</fullName>
    </submittedName>
</protein>
<evidence type="ECO:0000313" key="1">
    <source>
        <dbReference type="EMBL" id="CAJ31195.1"/>
    </source>
</evidence>
<gene>
    <name evidence="1" type="ORF">ws7f8_1</name>
</gene>
<organism evidence="1">
    <name type="scientific">uncultured sulfate-reducing bacterium</name>
    <dbReference type="NCBI Taxonomy" id="153939"/>
    <lineage>
        <taxon>Bacteria</taxon>
        <taxon>environmental samples</taxon>
    </lineage>
</organism>
<dbReference type="AlphaFoldDB" id="Q3IBK8"/>